<evidence type="ECO:0000256" key="1">
    <source>
        <dbReference type="ARBA" id="ARBA00004166"/>
    </source>
</evidence>
<feature type="domain" description="Palmitoyltransferase DHHC" evidence="11">
    <location>
        <begin position="127"/>
        <end position="256"/>
    </location>
</feature>
<keyword evidence="7" id="KW-0564">Palmitate</keyword>
<dbReference type="PANTHER" id="PTHR22883">
    <property type="entry name" value="ZINC FINGER DHHC DOMAIN CONTAINING PROTEIN"/>
    <property type="match status" value="1"/>
</dbReference>
<evidence type="ECO:0000256" key="9">
    <source>
        <dbReference type="ARBA" id="ARBA00023315"/>
    </source>
</evidence>
<dbReference type="GO" id="GO:0005794">
    <property type="term" value="C:Golgi apparatus"/>
    <property type="evidence" value="ECO:0007669"/>
    <property type="project" value="UniProtKB-SubCell"/>
</dbReference>
<dbReference type="OMA" id="GNWSEFM"/>
<dbReference type="GO" id="GO:0006612">
    <property type="term" value="P:protein targeting to membrane"/>
    <property type="evidence" value="ECO:0007669"/>
    <property type="project" value="TreeGrafter"/>
</dbReference>
<feature type="transmembrane region" description="Helical" evidence="10">
    <location>
        <begin position="78"/>
        <end position="100"/>
    </location>
</feature>
<reference evidence="12" key="1">
    <citation type="journal article" date="2020" name="bioRxiv">
        <title>Chromosome-level reference genome of the European wasp spider Argiope bruennichi: a resource for studies on range expansion and evolutionary adaptation.</title>
        <authorList>
            <person name="Sheffer M.M."/>
            <person name="Hoppe A."/>
            <person name="Krehenwinkel H."/>
            <person name="Uhl G."/>
            <person name="Kuss A.W."/>
            <person name="Jensen L."/>
            <person name="Jensen C."/>
            <person name="Gillespie R.G."/>
            <person name="Hoff K.J."/>
            <person name="Prost S."/>
        </authorList>
    </citation>
    <scope>NUCLEOTIDE SEQUENCE</scope>
</reference>
<dbReference type="Proteomes" id="UP000807504">
    <property type="component" value="Unassembled WGS sequence"/>
</dbReference>
<comment type="subcellular location">
    <subcellularLocation>
        <location evidence="1">Golgi apparatus</location>
        <location evidence="1">trans-Golgi network membrane</location>
        <topology evidence="1">Multi-pass membrane protein</topology>
    </subcellularLocation>
</comment>
<dbReference type="GO" id="GO:0019706">
    <property type="term" value="F:protein-cysteine S-palmitoyltransferase activity"/>
    <property type="evidence" value="ECO:0007669"/>
    <property type="project" value="UniProtKB-EC"/>
</dbReference>
<evidence type="ECO:0000313" key="13">
    <source>
        <dbReference type="Proteomes" id="UP000807504"/>
    </source>
</evidence>
<keyword evidence="4 10" id="KW-1133">Transmembrane helix</keyword>
<evidence type="ECO:0000256" key="2">
    <source>
        <dbReference type="ARBA" id="ARBA00022679"/>
    </source>
</evidence>
<evidence type="ECO:0000256" key="3">
    <source>
        <dbReference type="ARBA" id="ARBA00022692"/>
    </source>
</evidence>
<gene>
    <name evidence="12" type="ORF">HNY73_020033</name>
</gene>
<evidence type="ECO:0000256" key="10">
    <source>
        <dbReference type="RuleBase" id="RU079119"/>
    </source>
</evidence>
<comment type="caution">
    <text evidence="12">The sequence shown here is derived from an EMBL/GenBank/DDBJ whole genome shotgun (WGS) entry which is preliminary data.</text>
</comment>
<evidence type="ECO:0000256" key="7">
    <source>
        <dbReference type="ARBA" id="ARBA00023139"/>
    </source>
</evidence>
<proteinExistence type="inferred from homology"/>
<dbReference type="GO" id="GO:0005783">
    <property type="term" value="C:endoplasmic reticulum"/>
    <property type="evidence" value="ECO:0007669"/>
    <property type="project" value="TreeGrafter"/>
</dbReference>
<dbReference type="InterPro" id="IPR001594">
    <property type="entry name" value="Palmitoyltrfase_DHHC"/>
</dbReference>
<feature type="transmembrane region" description="Helical" evidence="10">
    <location>
        <begin position="53"/>
        <end position="72"/>
    </location>
</feature>
<dbReference type="AlphaFoldDB" id="A0A8T0E5I1"/>
<comment type="similarity">
    <text evidence="10">Belongs to the DHHC palmitoyltransferase family.</text>
</comment>
<evidence type="ECO:0000256" key="8">
    <source>
        <dbReference type="ARBA" id="ARBA00023288"/>
    </source>
</evidence>
<keyword evidence="2 10" id="KW-0808">Transferase</keyword>
<reference evidence="12" key="2">
    <citation type="submission" date="2020-06" db="EMBL/GenBank/DDBJ databases">
        <authorList>
            <person name="Sheffer M."/>
        </authorList>
    </citation>
    <scope>NUCLEOTIDE SEQUENCE</scope>
</reference>
<evidence type="ECO:0000256" key="4">
    <source>
        <dbReference type="ARBA" id="ARBA00022989"/>
    </source>
</evidence>
<dbReference type="PANTHER" id="PTHR22883:SF475">
    <property type="entry name" value="PALMITOYLTRANSFERASE ZDHHC23"/>
    <property type="match status" value="1"/>
</dbReference>
<feature type="transmembrane region" description="Helical" evidence="10">
    <location>
        <begin position="175"/>
        <end position="204"/>
    </location>
</feature>
<evidence type="ECO:0000256" key="6">
    <source>
        <dbReference type="ARBA" id="ARBA00023136"/>
    </source>
</evidence>
<feature type="transmembrane region" description="Helical" evidence="10">
    <location>
        <begin position="22"/>
        <end position="41"/>
    </location>
</feature>
<dbReference type="EC" id="2.3.1.225" evidence="10"/>
<dbReference type="OrthoDB" id="430659at2759"/>
<keyword evidence="13" id="KW-1185">Reference proteome</keyword>
<organism evidence="12 13">
    <name type="scientific">Argiope bruennichi</name>
    <name type="common">Wasp spider</name>
    <name type="synonym">Aranea bruennichi</name>
    <dbReference type="NCBI Taxonomy" id="94029"/>
    <lineage>
        <taxon>Eukaryota</taxon>
        <taxon>Metazoa</taxon>
        <taxon>Ecdysozoa</taxon>
        <taxon>Arthropoda</taxon>
        <taxon>Chelicerata</taxon>
        <taxon>Arachnida</taxon>
        <taxon>Araneae</taxon>
        <taxon>Araneomorphae</taxon>
        <taxon>Entelegynae</taxon>
        <taxon>Araneoidea</taxon>
        <taxon>Araneidae</taxon>
        <taxon>Argiope</taxon>
    </lineage>
</organism>
<evidence type="ECO:0000313" key="12">
    <source>
        <dbReference type="EMBL" id="KAF8767023.1"/>
    </source>
</evidence>
<dbReference type="Pfam" id="PF01529">
    <property type="entry name" value="DHHC"/>
    <property type="match status" value="1"/>
</dbReference>
<dbReference type="EMBL" id="JABXBU010002230">
    <property type="protein sequence ID" value="KAF8767023.1"/>
    <property type="molecule type" value="Genomic_DNA"/>
</dbReference>
<comment type="catalytic activity">
    <reaction evidence="10">
        <text>L-cysteinyl-[protein] + hexadecanoyl-CoA = S-hexadecanoyl-L-cysteinyl-[protein] + CoA</text>
        <dbReference type="Rhea" id="RHEA:36683"/>
        <dbReference type="Rhea" id="RHEA-COMP:10131"/>
        <dbReference type="Rhea" id="RHEA-COMP:11032"/>
        <dbReference type="ChEBI" id="CHEBI:29950"/>
        <dbReference type="ChEBI" id="CHEBI:57287"/>
        <dbReference type="ChEBI" id="CHEBI:57379"/>
        <dbReference type="ChEBI" id="CHEBI:74151"/>
        <dbReference type="EC" id="2.3.1.225"/>
    </reaction>
</comment>
<sequence length="279" mass="31929">MDLEIAGAFCFMPLLMVIAAQGWAWMICVFVCLPLFFIIYYYKIASKSRTRLFFGWSLVSFFFLLAIFELEVVPYLEILFIENFVLMCFVACMCLCVFFVKSNSQTTLPIAITSDRYESKSEIKKIRCEACACAQPSRTYHCELCGFCVHKRDHHSIWLDTCIGSKNQKYFMGALIALLLSCFYSSNLTLTTICHPTLLGGILLVPDDCSDVFGDIHISICFVSAVYTLMIAALGIFLLSQQFWLISHNTTFQEWKQGQMGLYSNGCFRNVWEFFCGYT</sequence>
<feature type="transmembrane region" description="Helical" evidence="10">
    <location>
        <begin position="216"/>
        <end position="239"/>
    </location>
</feature>
<name>A0A8T0E5I1_ARGBR</name>
<dbReference type="InterPro" id="IPR039859">
    <property type="entry name" value="PFA4/ZDH16/20/ERF2-like"/>
</dbReference>
<keyword evidence="5" id="KW-0333">Golgi apparatus</keyword>
<keyword evidence="6 10" id="KW-0472">Membrane</keyword>
<accession>A0A8T0E5I1</accession>
<dbReference type="PROSITE" id="PS50216">
    <property type="entry name" value="DHHC"/>
    <property type="match status" value="1"/>
</dbReference>
<keyword evidence="9 10" id="KW-0012">Acyltransferase</keyword>
<evidence type="ECO:0000259" key="11">
    <source>
        <dbReference type="Pfam" id="PF01529"/>
    </source>
</evidence>
<evidence type="ECO:0000256" key="5">
    <source>
        <dbReference type="ARBA" id="ARBA00023034"/>
    </source>
</evidence>
<keyword evidence="3 10" id="KW-0812">Transmembrane</keyword>
<protein>
    <recommendedName>
        <fullName evidence="10">Palmitoyltransferase</fullName>
        <ecNumber evidence="10">2.3.1.225</ecNumber>
    </recommendedName>
</protein>
<comment type="domain">
    <text evidence="10">The DHHC domain is required for palmitoyltransferase activity.</text>
</comment>
<keyword evidence="8" id="KW-0449">Lipoprotein</keyword>